<sequence>MSNYPHSTTISSSLSTSPYAVHSNLESLIHRSKSHQQLGGHSDSERSQKRRHSLSSVKSHLQAGEVAANYSRHRLSAVHGHRPTVDTIQEVSHEDPLVFQDEDDNQNEHHERAGLLAQDQAKRGSRHRRRSYGATSAFLGPYDHSKQTKSSKTFDGEGSQPKSTAHVRNKNDQLRSEQDDSSEDESIATQHGRPRGSHSLSRVSSHHSAQSHHYRKPSAAVRAAGDSSDDEGDDLVRGILANADVVLNGGRAGDAVAIDFDPVEELDAVDLELPLTDDGTEARDWPKALRAEFPIILRTTLPIFFTQVAEWSLVLASVVSIGHLGTIDLAASSLASMTAAVSCYSTLQGLGTSLDTLLPAAWTSSDPSRVGLWTQRAFVVMSFSMIPMFLFWWNVTPVLIVLGQDVEVSFRAGLYLRWLSLGIPGYGGNVLVRKYLQSQNLMHVPTYTLFFVAPINLFMNWLFVWGPDSFRLGFAGGALATAISYNLVFLISGTWALLYGHEEAYHPISFKHAFSKLGTITSLGFAGTIMLSAEWWAWEVCALAASLLGPTHLAAQSVLLSTASSFFQVPASLGIASAVRVGNLLGAGRGWEAKWASRACLTLSVTLAIINSLICIVFRKNWAYLFNSDPEVVKLVASVMPFIGFFQITDGLTTVAGAILRSLGLYKTGALINLTSYYMIGLPFGFWLCFSPSIKLGLSGLWIGLSTALVYACLSSTYLVWRADWTRAVQRVRERLGLDAHGLIGADGKWDEREPGEPNERERLLE</sequence>
<feature type="transmembrane region" description="Helical" evidence="7">
    <location>
        <begin position="672"/>
        <end position="694"/>
    </location>
</feature>
<feature type="region of interest" description="Disordered" evidence="6">
    <location>
        <begin position="113"/>
        <end position="231"/>
    </location>
</feature>
<feature type="transmembrane region" description="Helical" evidence="7">
    <location>
        <begin position="558"/>
        <end position="579"/>
    </location>
</feature>
<feature type="transmembrane region" description="Helical" evidence="7">
    <location>
        <begin position="377"/>
        <end position="395"/>
    </location>
</feature>
<keyword evidence="5 7" id="KW-0472">Membrane</keyword>
<accession>A0AAJ8JMR0</accession>
<keyword evidence="9" id="KW-1185">Reference proteome</keyword>
<reference evidence="8" key="2">
    <citation type="journal article" date="2022" name="Elife">
        <title>Obligate sexual reproduction of a homothallic fungus closely related to the Cryptococcus pathogenic species complex.</title>
        <authorList>
            <person name="Passer A.R."/>
            <person name="Clancey S.A."/>
            <person name="Shea T."/>
            <person name="David-Palma M."/>
            <person name="Averette A.F."/>
            <person name="Boekhout T."/>
            <person name="Porcel B.M."/>
            <person name="Nowrousian M."/>
            <person name="Cuomo C.A."/>
            <person name="Sun S."/>
            <person name="Heitman J."/>
            <person name="Coelho M.A."/>
        </authorList>
    </citation>
    <scope>NUCLEOTIDE SEQUENCE</scope>
    <source>
        <strain evidence="8">CBS 7841</strain>
    </source>
</reference>
<dbReference type="InterPro" id="IPR002528">
    <property type="entry name" value="MATE_fam"/>
</dbReference>
<feature type="transmembrane region" description="Helical" evidence="7">
    <location>
        <begin position="600"/>
        <end position="619"/>
    </location>
</feature>
<gene>
    <name evidence="8" type="ORF">L203_100272</name>
</gene>
<dbReference type="GO" id="GO:0042910">
    <property type="term" value="F:xenobiotic transmembrane transporter activity"/>
    <property type="evidence" value="ECO:0007669"/>
    <property type="project" value="InterPro"/>
</dbReference>
<dbReference type="Proteomes" id="UP000094043">
    <property type="component" value="Chromosome 1"/>
</dbReference>
<dbReference type="EMBL" id="CP143784">
    <property type="protein sequence ID" value="WVN85130.1"/>
    <property type="molecule type" value="Genomic_DNA"/>
</dbReference>
<evidence type="ECO:0000256" key="1">
    <source>
        <dbReference type="ARBA" id="ARBA00004141"/>
    </source>
</evidence>
<dbReference type="NCBIfam" id="TIGR00797">
    <property type="entry name" value="matE"/>
    <property type="match status" value="1"/>
</dbReference>
<keyword evidence="3 7" id="KW-0812">Transmembrane</keyword>
<dbReference type="InterPro" id="IPR045069">
    <property type="entry name" value="MATE_euk"/>
</dbReference>
<keyword evidence="4 7" id="KW-1133">Transmembrane helix</keyword>
<feature type="region of interest" description="Disordered" evidence="6">
    <location>
        <begin position="25"/>
        <end position="62"/>
    </location>
</feature>
<evidence type="ECO:0000256" key="7">
    <source>
        <dbReference type="SAM" id="Phobius"/>
    </source>
</evidence>
<dbReference type="CDD" id="cd13132">
    <property type="entry name" value="MATE_eukaryotic"/>
    <property type="match status" value="1"/>
</dbReference>
<reference evidence="8" key="1">
    <citation type="submission" date="2016-06" db="EMBL/GenBank/DDBJ databases">
        <authorList>
            <person name="Cuomo C."/>
            <person name="Litvintseva A."/>
            <person name="Heitman J."/>
            <person name="Chen Y."/>
            <person name="Sun S."/>
            <person name="Springer D."/>
            <person name="Dromer F."/>
            <person name="Young S."/>
            <person name="Zeng Q."/>
            <person name="Chapman S."/>
            <person name="Gujja S."/>
            <person name="Saif S."/>
            <person name="Birren B."/>
        </authorList>
    </citation>
    <scope>NUCLEOTIDE SEQUENCE</scope>
    <source>
        <strain evidence="8">CBS 7841</strain>
    </source>
</reference>
<feature type="transmembrane region" description="Helical" evidence="7">
    <location>
        <begin position="639"/>
        <end position="660"/>
    </location>
</feature>
<evidence type="ECO:0000256" key="2">
    <source>
        <dbReference type="ARBA" id="ARBA00010199"/>
    </source>
</evidence>
<dbReference type="PANTHER" id="PTHR11206">
    <property type="entry name" value="MULTIDRUG RESISTANCE PROTEIN"/>
    <property type="match status" value="1"/>
</dbReference>
<evidence type="ECO:0000313" key="9">
    <source>
        <dbReference type="Proteomes" id="UP000094043"/>
    </source>
</evidence>
<feature type="transmembrane region" description="Helical" evidence="7">
    <location>
        <begin position="415"/>
        <end position="432"/>
    </location>
</feature>
<dbReference type="GO" id="GO:0015297">
    <property type="term" value="F:antiporter activity"/>
    <property type="evidence" value="ECO:0007669"/>
    <property type="project" value="InterPro"/>
</dbReference>
<evidence type="ECO:0000256" key="3">
    <source>
        <dbReference type="ARBA" id="ARBA00022692"/>
    </source>
</evidence>
<evidence type="ECO:0000256" key="5">
    <source>
        <dbReference type="ARBA" id="ARBA00023136"/>
    </source>
</evidence>
<evidence type="ECO:0000313" key="8">
    <source>
        <dbReference type="EMBL" id="WVN85130.1"/>
    </source>
</evidence>
<dbReference type="KEGG" id="cdep:91084488"/>
<dbReference type="GeneID" id="91084488"/>
<feature type="compositionally biased region" description="Low complexity" evidence="6">
    <location>
        <begin position="197"/>
        <end position="208"/>
    </location>
</feature>
<evidence type="ECO:0000256" key="6">
    <source>
        <dbReference type="SAM" id="MobiDB-lite"/>
    </source>
</evidence>
<feature type="transmembrane region" description="Helical" evidence="7">
    <location>
        <begin position="472"/>
        <end position="498"/>
    </location>
</feature>
<evidence type="ECO:0008006" key="10">
    <source>
        <dbReference type="Google" id="ProtNLM"/>
    </source>
</evidence>
<dbReference type="GO" id="GO:0016020">
    <property type="term" value="C:membrane"/>
    <property type="evidence" value="ECO:0007669"/>
    <property type="project" value="UniProtKB-SubCell"/>
</dbReference>
<dbReference type="RefSeq" id="XP_066065831.1">
    <property type="nucleotide sequence ID" value="XM_066209734.1"/>
</dbReference>
<name>A0AAJ8JMR0_9TREE</name>
<protein>
    <recommendedName>
        <fullName evidence="10">MATE family multidrug resistance protein</fullName>
    </recommendedName>
</protein>
<comment type="subcellular location">
    <subcellularLocation>
        <location evidence="1">Membrane</location>
        <topology evidence="1">Multi-pass membrane protein</topology>
    </subcellularLocation>
</comment>
<feature type="transmembrane region" description="Helical" evidence="7">
    <location>
        <begin position="519"/>
        <end position="538"/>
    </location>
</feature>
<feature type="transmembrane region" description="Helical" evidence="7">
    <location>
        <begin position="700"/>
        <end position="721"/>
    </location>
</feature>
<feature type="compositionally biased region" description="Basic and acidic residues" evidence="6">
    <location>
        <begin position="169"/>
        <end position="178"/>
    </location>
</feature>
<organism evidence="8 9">
    <name type="scientific">Cryptococcus depauperatus CBS 7841</name>
    <dbReference type="NCBI Taxonomy" id="1295531"/>
    <lineage>
        <taxon>Eukaryota</taxon>
        <taxon>Fungi</taxon>
        <taxon>Dikarya</taxon>
        <taxon>Basidiomycota</taxon>
        <taxon>Agaricomycotina</taxon>
        <taxon>Tremellomycetes</taxon>
        <taxon>Tremellales</taxon>
        <taxon>Cryptococcaceae</taxon>
        <taxon>Cryptococcus</taxon>
    </lineage>
</organism>
<comment type="similarity">
    <text evidence="2">Belongs to the multi antimicrobial extrusion (MATE) (TC 2.A.66.1) family.</text>
</comment>
<proteinExistence type="inferred from homology"/>
<dbReference type="Pfam" id="PF01554">
    <property type="entry name" value="MatE"/>
    <property type="match status" value="2"/>
</dbReference>
<dbReference type="AlphaFoldDB" id="A0AAJ8JMR0"/>
<dbReference type="GO" id="GO:1990961">
    <property type="term" value="P:xenobiotic detoxification by transmembrane export across the plasma membrane"/>
    <property type="evidence" value="ECO:0007669"/>
    <property type="project" value="InterPro"/>
</dbReference>
<reference evidence="8" key="3">
    <citation type="submission" date="2024-01" db="EMBL/GenBank/DDBJ databases">
        <authorList>
            <person name="Coelho M.A."/>
            <person name="David-Palma M."/>
            <person name="Shea T."/>
            <person name="Sun S."/>
            <person name="Cuomo C.A."/>
            <person name="Heitman J."/>
        </authorList>
    </citation>
    <scope>NUCLEOTIDE SEQUENCE</scope>
    <source>
        <strain evidence="8">CBS 7841</strain>
    </source>
</reference>
<feature type="transmembrane region" description="Helical" evidence="7">
    <location>
        <begin position="444"/>
        <end position="466"/>
    </location>
</feature>
<evidence type="ECO:0000256" key="4">
    <source>
        <dbReference type="ARBA" id="ARBA00022989"/>
    </source>
</evidence>